<dbReference type="Gene3D" id="3.20.20.100">
    <property type="entry name" value="NADP-dependent oxidoreductase domain"/>
    <property type="match status" value="1"/>
</dbReference>
<feature type="domain" description="NADP-dependent oxidoreductase" evidence="1">
    <location>
        <begin position="12"/>
        <end position="218"/>
    </location>
</feature>
<evidence type="ECO:0000313" key="2">
    <source>
        <dbReference type="EMBL" id="GMA31975.1"/>
    </source>
</evidence>
<dbReference type="InterPro" id="IPR020471">
    <property type="entry name" value="AKR"/>
</dbReference>
<gene>
    <name evidence="2" type="ORF">GCM10025875_19670</name>
</gene>
<dbReference type="InterPro" id="IPR036812">
    <property type="entry name" value="NAD(P)_OxRdtase_dom_sf"/>
</dbReference>
<reference evidence="2" key="2">
    <citation type="submission" date="2023-02" db="EMBL/GenBank/DDBJ databases">
        <authorList>
            <person name="Sun Q."/>
            <person name="Mori K."/>
        </authorList>
    </citation>
    <scope>NUCLEOTIDE SEQUENCE</scope>
    <source>
        <strain evidence="2">NBRC 112290</strain>
    </source>
</reference>
<dbReference type="Proteomes" id="UP001157161">
    <property type="component" value="Unassembled WGS sequence"/>
</dbReference>
<keyword evidence="3" id="KW-1185">Reference proteome</keyword>
<organism evidence="2 3">
    <name type="scientific">Litorihabitans aurantiacus</name>
    <dbReference type="NCBI Taxonomy" id="1930061"/>
    <lineage>
        <taxon>Bacteria</taxon>
        <taxon>Bacillati</taxon>
        <taxon>Actinomycetota</taxon>
        <taxon>Actinomycetes</taxon>
        <taxon>Micrococcales</taxon>
        <taxon>Beutenbergiaceae</taxon>
        <taxon>Litorihabitans</taxon>
    </lineage>
</organism>
<reference evidence="2" key="1">
    <citation type="journal article" date="2014" name="Int. J. Syst. Evol. Microbiol.">
        <title>Complete genome sequence of Corynebacterium casei LMG S-19264T (=DSM 44701T), isolated from a smear-ripened cheese.</title>
        <authorList>
            <consortium name="US DOE Joint Genome Institute (JGI-PGF)"/>
            <person name="Walter F."/>
            <person name="Albersmeier A."/>
            <person name="Kalinowski J."/>
            <person name="Ruckert C."/>
        </authorList>
    </citation>
    <scope>NUCLEOTIDE SEQUENCE</scope>
    <source>
        <strain evidence="2">NBRC 112290</strain>
    </source>
</reference>
<comment type="caution">
    <text evidence="2">The sequence shown here is derived from an EMBL/GenBank/DDBJ whole genome shotgun (WGS) entry which is preliminary data.</text>
</comment>
<sequence>MPDTHRREWRADPAAVRRSLEESLERLGLDRVDTLYLHDPDESGLELAGAVRQGLESLAELREDGLVTRIGVGSKSEEALALAVDGDVRIDEVMCSGRWTLADREASRRVLPAALERGVDVVAVSVYSSGLLARARPTPDLRDEYGPVRPERLALAHALADVAERHGTDLPTLALQFPGRHPAVVAVAFGTGTPEHVGQSVARWDVDVAPEAWVEVEDVVAAGGAS</sequence>
<dbReference type="AlphaFoldDB" id="A0AA38CUA1"/>
<evidence type="ECO:0000259" key="1">
    <source>
        <dbReference type="Pfam" id="PF00248"/>
    </source>
</evidence>
<protein>
    <recommendedName>
        <fullName evidence="1">NADP-dependent oxidoreductase domain-containing protein</fullName>
    </recommendedName>
</protein>
<evidence type="ECO:0000313" key="3">
    <source>
        <dbReference type="Proteomes" id="UP001157161"/>
    </source>
</evidence>
<dbReference type="PANTHER" id="PTHR42686:SF1">
    <property type="entry name" value="GH17980P-RELATED"/>
    <property type="match status" value="1"/>
</dbReference>
<dbReference type="GO" id="GO:0005829">
    <property type="term" value="C:cytosol"/>
    <property type="evidence" value="ECO:0007669"/>
    <property type="project" value="TreeGrafter"/>
</dbReference>
<proteinExistence type="predicted"/>
<dbReference type="EMBL" id="BSUM01000001">
    <property type="protein sequence ID" value="GMA31975.1"/>
    <property type="molecule type" value="Genomic_DNA"/>
</dbReference>
<name>A0AA38CUA1_9MICO</name>
<dbReference type="InterPro" id="IPR023210">
    <property type="entry name" value="NADP_OxRdtase_dom"/>
</dbReference>
<dbReference type="SUPFAM" id="SSF51430">
    <property type="entry name" value="NAD(P)-linked oxidoreductase"/>
    <property type="match status" value="1"/>
</dbReference>
<dbReference type="Pfam" id="PF00248">
    <property type="entry name" value="Aldo_ket_red"/>
    <property type="match status" value="1"/>
</dbReference>
<dbReference type="GO" id="GO:0016491">
    <property type="term" value="F:oxidoreductase activity"/>
    <property type="evidence" value="ECO:0007669"/>
    <property type="project" value="InterPro"/>
</dbReference>
<dbReference type="RefSeq" id="WP_284250700.1">
    <property type="nucleotide sequence ID" value="NZ_BSUM01000001.1"/>
</dbReference>
<dbReference type="PANTHER" id="PTHR42686">
    <property type="entry name" value="GH17980P-RELATED"/>
    <property type="match status" value="1"/>
</dbReference>
<accession>A0AA38CUA1</accession>